<dbReference type="AlphaFoldDB" id="A0A4R5C3M2"/>
<dbReference type="RefSeq" id="WP_132008927.1">
    <property type="nucleotide sequence ID" value="NZ_SMFK01000017.1"/>
</dbReference>
<dbReference type="OrthoDB" id="1367018at2"/>
<proteinExistence type="predicted"/>
<name>A0A4R5C3M2_9FLAO</name>
<comment type="caution">
    <text evidence="1">The sequence shown here is derived from an EMBL/GenBank/DDBJ whole genome shotgun (WGS) entry which is preliminary data.</text>
</comment>
<sequence length="59" mass="6567">MKKTILGIGNALATILWSCSKEDTGEKQLPLTYENITGIWYFKSVITADGTIIEFSNIQ</sequence>
<dbReference type="EMBL" id="SMFK01000017">
    <property type="protein sequence ID" value="TDD94281.1"/>
    <property type="molecule type" value="Genomic_DNA"/>
</dbReference>
<evidence type="ECO:0000313" key="2">
    <source>
        <dbReference type="Proteomes" id="UP000295479"/>
    </source>
</evidence>
<gene>
    <name evidence="1" type="ORF">E0F76_16910</name>
</gene>
<reference evidence="1 2" key="1">
    <citation type="submission" date="2019-03" db="EMBL/GenBank/DDBJ databases">
        <title>Flavobacterium AR-3-4 sp. nov. isolated from arctic soil.</title>
        <authorList>
            <person name="Chaudhary D.K."/>
        </authorList>
    </citation>
    <scope>NUCLEOTIDE SEQUENCE [LARGE SCALE GENOMIC DNA]</scope>
    <source>
        <strain evidence="1 2">AR-3-4</strain>
    </source>
</reference>
<dbReference type="Proteomes" id="UP000295479">
    <property type="component" value="Unassembled WGS sequence"/>
</dbReference>
<protein>
    <submittedName>
        <fullName evidence="1">Uncharacterized protein</fullName>
    </submittedName>
</protein>
<accession>A0A4R5C3M2</accession>
<organism evidence="1 2">
    <name type="scientific">Flavobacterium cellulosilyticum</name>
    <dbReference type="NCBI Taxonomy" id="2541731"/>
    <lineage>
        <taxon>Bacteria</taxon>
        <taxon>Pseudomonadati</taxon>
        <taxon>Bacteroidota</taxon>
        <taxon>Flavobacteriia</taxon>
        <taxon>Flavobacteriales</taxon>
        <taxon>Flavobacteriaceae</taxon>
        <taxon>Flavobacterium</taxon>
    </lineage>
</organism>
<keyword evidence="2" id="KW-1185">Reference proteome</keyword>
<evidence type="ECO:0000313" key="1">
    <source>
        <dbReference type="EMBL" id="TDD94281.1"/>
    </source>
</evidence>